<dbReference type="Pfam" id="PF09113">
    <property type="entry name" value="N-glycanase_C"/>
    <property type="match status" value="1"/>
</dbReference>
<dbReference type="InterPro" id="IPR014784">
    <property type="entry name" value="Cu2_ascorb_mOase-like_C"/>
</dbReference>
<evidence type="ECO:0000313" key="4">
    <source>
        <dbReference type="EMBL" id="UOR06196.1"/>
    </source>
</evidence>
<organism evidence="4 5">
    <name type="scientific">Hymenobacter aerilatus</name>
    <dbReference type="NCBI Taxonomy" id="2932251"/>
    <lineage>
        <taxon>Bacteria</taxon>
        <taxon>Pseudomonadati</taxon>
        <taxon>Bacteroidota</taxon>
        <taxon>Cytophagia</taxon>
        <taxon>Cytophagales</taxon>
        <taxon>Hymenobacteraceae</taxon>
        <taxon>Hymenobacter</taxon>
    </lineage>
</organism>
<dbReference type="InterPro" id="IPR043022">
    <property type="entry name" value="PngaseF_N_sf"/>
</dbReference>
<keyword evidence="1" id="KW-1015">Disulfide bond</keyword>
<feature type="chain" id="PRO_5035873964" evidence="2">
    <location>
        <begin position="19"/>
        <end position="555"/>
    </location>
</feature>
<evidence type="ECO:0000256" key="2">
    <source>
        <dbReference type="SAM" id="SignalP"/>
    </source>
</evidence>
<dbReference type="InterPro" id="IPR015196">
    <property type="entry name" value="PngaseF_N"/>
</dbReference>
<feature type="domain" description="Peptide-N-glycosidase F N-terminal" evidence="3">
    <location>
        <begin position="201"/>
        <end position="380"/>
    </location>
</feature>
<dbReference type="Gene3D" id="2.60.120.230">
    <property type="match status" value="1"/>
</dbReference>
<dbReference type="Proteomes" id="UP000829925">
    <property type="component" value="Chromosome"/>
</dbReference>
<keyword evidence="5" id="KW-1185">Reference proteome</keyword>
<dbReference type="EMBL" id="CP095053">
    <property type="protein sequence ID" value="UOR06196.1"/>
    <property type="molecule type" value="Genomic_DNA"/>
</dbReference>
<proteinExistence type="predicted"/>
<keyword evidence="2" id="KW-0732">Signal</keyword>
<dbReference type="Pfam" id="PF09112">
    <property type="entry name" value="N-glycanase_N"/>
    <property type="match status" value="1"/>
</dbReference>
<evidence type="ECO:0000313" key="5">
    <source>
        <dbReference type="Proteomes" id="UP000829925"/>
    </source>
</evidence>
<evidence type="ECO:0000259" key="3">
    <source>
        <dbReference type="SMART" id="SM01290"/>
    </source>
</evidence>
<dbReference type="Gene3D" id="2.60.120.1570">
    <property type="entry name" value="Peptide-N-glycosidase F, N-terminal domain"/>
    <property type="match status" value="1"/>
</dbReference>
<sequence>MKYLLLVACLLSAVASYAQRSATITYDVTYHGKAVPEGRLQLFIDGPRAHVQRVADTQAKEQQYLDYAAQRTLQVLTLPNGGHVTQAKAFSAYEQPELLPDTATILGYPCKKAKVIIRSNTVEVWYTNALPLRGTPSIGVAPGLGLILKTVRNGEQAVTATRIKLGSVKSADLAWPTPATMGPVVDAATYNRQVIDSRFTTIPVFRQEQLSFGNDQPNPAAGQANVTYHYAGGTVILKKIKLPEYKAGTQILAELSQYSNGDAYDRTGSVFMIPLDKQQSFLNGLQQSVKALPVYKEKYQGVVATEQYLPPLELMRFFTPFGVRAYNAASTIKGYSWADSAVFRQDVTELAPRLQGEVWLGVFIGNYDKGGHKVSLRLQYYPGGSADKPTAAPAVLPLFNSTNLMEMAGQEYGTMFGQDSLTVTVNIPRAMKNVQLRYITTGHGGWGGGDEFNQKLNEIFLDGKQVYQFIPWRTDCGTYRLLNPSSGNFGNGLSSSDLSRSNWCPGSLTPPVYIPLPDLPAGQHTFKVAIPLGKREGTAFSAWNVSGCLLGTAKE</sequence>
<dbReference type="InterPro" id="IPR008977">
    <property type="entry name" value="PHM/PNGase_F_dom_sf"/>
</dbReference>
<dbReference type="RefSeq" id="WP_245095081.1">
    <property type="nucleotide sequence ID" value="NZ_CP095053.1"/>
</dbReference>
<dbReference type="InterPro" id="IPR015197">
    <property type="entry name" value="PngaseF_C"/>
</dbReference>
<gene>
    <name evidence="4" type="ORF">MUN82_03655</name>
</gene>
<dbReference type="AlphaFoldDB" id="A0A8T9T271"/>
<protein>
    <submittedName>
        <fullName evidence="4">Peptide-N-glycosidase</fullName>
    </submittedName>
</protein>
<accession>A0A8T9T271</accession>
<dbReference type="SUPFAM" id="SSF49742">
    <property type="entry name" value="PHM/PNGase F"/>
    <property type="match status" value="1"/>
</dbReference>
<dbReference type="SMART" id="SM01290">
    <property type="entry name" value="N-glycanase_N"/>
    <property type="match status" value="1"/>
</dbReference>
<dbReference type="GO" id="GO:0016715">
    <property type="term" value="F:oxidoreductase activity, acting on paired donors, with incorporation or reduction of molecular oxygen, reduced ascorbate as one donor, and incorporation of one atom of oxygen"/>
    <property type="evidence" value="ECO:0007669"/>
    <property type="project" value="InterPro"/>
</dbReference>
<name>A0A8T9T271_9BACT</name>
<dbReference type="Pfam" id="PF22252">
    <property type="entry name" value="PNGase_F-II_N"/>
    <property type="match status" value="1"/>
</dbReference>
<reference evidence="4 5" key="1">
    <citation type="submission" date="2022-04" db="EMBL/GenBank/DDBJ databases">
        <title>Hymenobacter sp. isolated from the air.</title>
        <authorList>
            <person name="Won M."/>
            <person name="Lee C.-M."/>
            <person name="Woen H.-Y."/>
            <person name="Kwon S.-W."/>
        </authorList>
    </citation>
    <scope>NUCLEOTIDE SEQUENCE [LARGE SCALE GENOMIC DNA]</scope>
    <source>
        <strain evidence="5">5413 J-13</strain>
    </source>
</reference>
<evidence type="ECO:0000256" key="1">
    <source>
        <dbReference type="ARBA" id="ARBA00023157"/>
    </source>
</evidence>
<feature type="signal peptide" evidence="2">
    <location>
        <begin position="1"/>
        <end position="18"/>
    </location>
</feature>
<dbReference type="KEGG" id="haei:MUN82_03655"/>